<evidence type="ECO:0000256" key="1">
    <source>
        <dbReference type="SAM" id="MobiDB-lite"/>
    </source>
</evidence>
<evidence type="ECO:0000313" key="3">
    <source>
        <dbReference type="Proteomes" id="UP001500037"/>
    </source>
</evidence>
<evidence type="ECO:0000313" key="2">
    <source>
        <dbReference type="EMBL" id="GAA1237374.1"/>
    </source>
</evidence>
<gene>
    <name evidence="2" type="ORF">GCM10009665_29420</name>
</gene>
<dbReference type="EMBL" id="BAAALF010000042">
    <property type="protein sequence ID" value="GAA1237374.1"/>
    <property type="molecule type" value="Genomic_DNA"/>
</dbReference>
<keyword evidence="3" id="KW-1185">Reference proteome</keyword>
<comment type="caution">
    <text evidence="2">The sequence shown here is derived from an EMBL/GenBank/DDBJ whole genome shotgun (WGS) entry which is preliminary data.</text>
</comment>
<reference evidence="2 3" key="1">
    <citation type="journal article" date="2019" name="Int. J. Syst. Evol. Microbiol.">
        <title>The Global Catalogue of Microorganisms (GCM) 10K type strain sequencing project: providing services to taxonomists for standard genome sequencing and annotation.</title>
        <authorList>
            <consortium name="The Broad Institute Genomics Platform"/>
            <consortium name="The Broad Institute Genome Sequencing Center for Infectious Disease"/>
            <person name="Wu L."/>
            <person name="Ma J."/>
        </authorList>
    </citation>
    <scope>NUCLEOTIDE SEQUENCE [LARGE SCALE GENOMIC DNA]</scope>
    <source>
        <strain evidence="2 3">JCM 13004</strain>
    </source>
</reference>
<organism evidence="2 3">
    <name type="scientific">Kitasatospora nipponensis</name>
    <dbReference type="NCBI Taxonomy" id="258049"/>
    <lineage>
        <taxon>Bacteria</taxon>
        <taxon>Bacillati</taxon>
        <taxon>Actinomycetota</taxon>
        <taxon>Actinomycetes</taxon>
        <taxon>Kitasatosporales</taxon>
        <taxon>Streptomycetaceae</taxon>
        <taxon>Kitasatospora</taxon>
    </lineage>
</organism>
<dbReference type="Proteomes" id="UP001500037">
    <property type="component" value="Unassembled WGS sequence"/>
</dbReference>
<feature type="region of interest" description="Disordered" evidence="1">
    <location>
        <begin position="39"/>
        <end position="109"/>
    </location>
</feature>
<protein>
    <submittedName>
        <fullName evidence="2">Uncharacterized protein</fullName>
    </submittedName>
</protein>
<name>A0ABN1W6D1_9ACTN</name>
<proteinExistence type="predicted"/>
<sequence>MQGAILAVVAPERVQSADGSFYGTPLVTGMLQLALSHAAPHHPATHRCRESLSGLNNSPGTASEEQIPAGPPAPSGRTSNPPADNWRSGTRLGAAPPRPILALSAPDLT</sequence>
<accession>A0ABN1W6D1</accession>
<feature type="compositionally biased region" description="Polar residues" evidence="1">
    <location>
        <begin position="53"/>
        <end position="64"/>
    </location>
</feature>
<dbReference type="RefSeq" id="WP_344441983.1">
    <property type="nucleotide sequence ID" value="NZ_BAAALF010000042.1"/>
</dbReference>